<reference evidence="2" key="5">
    <citation type="submission" date="2015-06" db="UniProtKB">
        <authorList>
            <consortium name="EnsemblFungi"/>
        </authorList>
    </citation>
    <scope>IDENTIFICATION</scope>
    <source>
        <strain evidence="2">ATCC 64411</strain>
    </source>
</reference>
<evidence type="ECO:0000313" key="2">
    <source>
        <dbReference type="EnsemblFungi" id="MAPG_06250T0"/>
    </source>
</evidence>
<keyword evidence="3" id="KW-1185">Reference proteome</keyword>
<protein>
    <submittedName>
        <fullName evidence="1 2">Uncharacterized protein</fullName>
    </submittedName>
</protein>
<dbReference type="VEuPathDB" id="FungiDB:MAPG_06250"/>
<evidence type="ECO:0000313" key="1">
    <source>
        <dbReference type="EMBL" id="KLU87249.1"/>
    </source>
</evidence>
<dbReference type="AlphaFoldDB" id="A0A0C4E1I8"/>
<dbReference type="Proteomes" id="UP000011715">
    <property type="component" value="Unassembled WGS sequence"/>
</dbReference>
<dbReference type="OMA" id="YNHETTE"/>
<accession>A0A0C4E1I8</accession>
<reference evidence="3" key="2">
    <citation type="submission" date="2010-05" db="EMBL/GenBank/DDBJ databases">
        <title>The genome sequence of Magnaporthe poae strain ATCC 64411.</title>
        <authorList>
            <person name="Ma L.-J."/>
            <person name="Dead R."/>
            <person name="Young S."/>
            <person name="Zeng Q."/>
            <person name="Koehrsen M."/>
            <person name="Alvarado L."/>
            <person name="Berlin A."/>
            <person name="Chapman S.B."/>
            <person name="Chen Z."/>
            <person name="Freedman E."/>
            <person name="Gellesch M."/>
            <person name="Goldberg J."/>
            <person name="Griggs A."/>
            <person name="Gujja S."/>
            <person name="Heilman E.R."/>
            <person name="Heiman D."/>
            <person name="Hepburn T."/>
            <person name="Howarth C."/>
            <person name="Jen D."/>
            <person name="Larson L."/>
            <person name="Mehta T."/>
            <person name="Neiman D."/>
            <person name="Pearson M."/>
            <person name="Roberts A."/>
            <person name="Saif S."/>
            <person name="Shea T."/>
            <person name="Shenoy N."/>
            <person name="Sisk P."/>
            <person name="Stolte C."/>
            <person name="Sykes S."/>
            <person name="Walk T."/>
            <person name="White J."/>
            <person name="Yandava C."/>
            <person name="Haas B."/>
            <person name="Nusbaum C."/>
            <person name="Birren B."/>
        </authorList>
    </citation>
    <scope>NUCLEOTIDE SEQUENCE [LARGE SCALE GENOMIC DNA]</scope>
    <source>
        <strain evidence="3">ATCC 64411 / 73-15</strain>
    </source>
</reference>
<reference evidence="2" key="4">
    <citation type="journal article" date="2015" name="G3 (Bethesda)">
        <title>Genome sequences of three phytopathogenic species of the Magnaporthaceae family of fungi.</title>
        <authorList>
            <person name="Okagaki L.H."/>
            <person name="Nunes C.C."/>
            <person name="Sailsbery J."/>
            <person name="Clay B."/>
            <person name="Brown D."/>
            <person name="John T."/>
            <person name="Oh Y."/>
            <person name="Young N."/>
            <person name="Fitzgerald M."/>
            <person name="Haas B.J."/>
            <person name="Zeng Q."/>
            <person name="Young S."/>
            <person name="Adiconis X."/>
            <person name="Fan L."/>
            <person name="Levin J.Z."/>
            <person name="Mitchell T.K."/>
            <person name="Okubara P.A."/>
            <person name="Farman M.L."/>
            <person name="Kohn L.M."/>
            <person name="Birren B."/>
            <person name="Ma L.-J."/>
            <person name="Dean R.A."/>
        </authorList>
    </citation>
    <scope>NUCLEOTIDE SEQUENCE</scope>
    <source>
        <strain evidence="2">ATCC 64411 / 73-15</strain>
    </source>
</reference>
<dbReference type="OrthoDB" id="5290015at2759"/>
<gene>
    <name evidence="1" type="ORF">MAPG_06250</name>
</gene>
<evidence type="ECO:0000313" key="3">
    <source>
        <dbReference type="Proteomes" id="UP000011715"/>
    </source>
</evidence>
<reference evidence="1" key="1">
    <citation type="submission" date="2010-05" db="EMBL/GenBank/DDBJ databases">
        <title>The Genome Sequence of Magnaporthe poae strain ATCC 64411.</title>
        <authorList>
            <consortium name="The Broad Institute Genome Sequencing Platform"/>
            <consortium name="Broad Institute Genome Sequencing Center for Infectious Disease"/>
            <person name="Ma L.-J."/>
            <person name="Dead R."/>
            <person name="Young S."/>
            <person name="Zeng Q."/>
            <person name="Koehrsen M."/>
            <person name="Alvarado L."/>
            <person name="Berlin A."/>
            <person name="Chapman S.B."/>
            <person name="Chen Z."/>
            <person name="Freedman E."/>
            <person name="Gellesch M."/>
            <person name="Goldberg J."/>
            <person name="Griggs A."/>
            <person name="Gujja S."/>
            <person name="Heilman E.R."/>
            <person name="Heiman D."/>
            <person name="Hepburn T."/>
            <person name="Howarth C."/>
            <person name="Jen D."/>
            <person name="Larson L."/>
            <person name="Mehta T."/>
            <person name="Neiman D."/>
            <person name="Pearson M."/>
            <person name="Roberts A."/>
            <person name="Saif S."/>
            <person name="Shea T."/>
            <person name="Shenoy N."/>
            <person name="Sisk P."/>
            <person name="Stolte C."/>
            <person name="Sykes S."/>
            <person name="Walk T."/>
            <person name="White J."/>
            <person name="Yandava C."/>
            <person name="Haas B."/>
            <person name="Nusbaum C."/>
            <person name="Birren B."/>
        </authorList>
    </citation>
    <scope>NUCLEOTIDE SEQUENCE</scope>
    <source>
        <strain evidence="1">ATCC 64411</strain>
    </source>
</reference>
<dbReference type="EMBL" id="ADBL01001500">
    <property type="status" value="NOT_ANNOTATED_CDS"/>
    <property type="molecule type" value="Genomic_DNA"/>
</dbReference>
<dbReference type="EMBL" id="GL876970">
    <property type="protein sequence ID" value="KLU87249.1"/>
    <property type="molecule type" value="Genomic_DNA"/>
</dbReference>
<dbReference type="eggNOG" id="ENOG502RMW1">
    <property type="taxonomic scope" value="Eukaryota"/>
</dbReference>
<name>A0A0C4E1I8_MAGP6</name>
<dbReference type="EnsemblFungi" id="MAPG_06250T0">
    <property type="protein sequence ID" value="MAPG_06250T0"/>
    <property type="gene ID" value="MAPG_06250"/>
</dbReference>
<reference evidence="1" key="3">
    <citation type="submission" date="2011-03" db="EMBL/GenBank/DDBJ databases">
        <title>Annotation of Magnaporthe poae ATCC 64411.</title>
        <authorList>
            <person name="Ma L.-J."/>
            <person name="Dead R."/>
            <person name="Young S.K."/>
            <person name="Zeng Q."/>
            <person name="Gargeya S."/>
            <person name="Fitzgerald M."/>
            <person name="Haas B."/>
            <person name="Abouelleil A."/>
            <person name="Alvarado L."/>
            <person name="Arachchi H.M."/>
            <person name="Berlin A."/>
            <person name="Brown A."/>
            <person name="Chapman S.B."/>
            <person name="Chen Z."/>
            <person name="Dunbar C."/>
            <person name="Freedman E."/>
            <person name="Gearin G."/>
            <person name="Gellesch M."/>
            <person name="Goldberg J."/>
            <person name="Griggs A."/>
            <person name="Gujja S."/>
            <person name="Heiman D."/>
            <person name="Howarth C."/>
            <person name="Larson L."/>
            <person name="Lui A."/>
            <person name="MacDonald P.J.P."/>
            <person name="Mehta T."/>
            <person name="Montmayeur A."/>
            <person name="Murphy C."/>
            <person name="Neiman D."/>
            <person name="Pearson M."/>
            <person name="Priest M."/>
            <person name="Roberts A."/>
            <person name="Saif S."/>
            <person name="Shea T."/>
            <person name="Shenoy N."/>
            <person name="Sisk P."/>
            <person name="Stolte C."/>
            <person name="Sykes S."/>
            <person name="Yandava C."/>
            <person name="Wortman J."/>
            <person name="Nusbaum C."/>
            <person name="Birren B."/>
        </authorList>
    </citation>
    <scope>NUCLEOTIDE SEQUENCE</scope>
    <source>
        <strain evidence="1">ATCC 64411</strain>
    </source>
</reference>
<sequence>MHPARLYGTDPSTVPCLFSISIPPSTSPHSLGLPTMASPSFARGIIFPTLFTRYNHETTETMDPVATDSAEFACLTSIARLGLVTLEGTRGREALEKVGHFVLEQWQQTGRMDCDADPSKMCEYVDHFLERVRDGFPSIVVDSSIENRHSLPITSRVFTTEACEGAWDGDRANFVPGTAMTIAINAERFRRMVTLFQRFQNQKAGEADDQKAYMDYITFQFILGARIAYDLCQAFVVLLAGNQRGEDFIYPRPRIDRRRIERHDLQEMLLGGEPGRYLQHLLYGGYLEIFGDPERQPAQPGFIHVVNRVNLASVVSSDAITGQIWCTGENGQFPLGTEGCSLSLTDGENRVWNDKVIKMAYDNHTTRPEIRSITPETKHLMRELLVHRSGAAFRVAELDMRWVATQPGRFVRADRVQ</sequence>
<proteinExistence type="predicted"/>
<organism evidence="2 3">
    <name type="scientific">Magnaporthiopsis poae (strain ATCC 64411 / 73-15)</name>
    <name type="common">Kentucky bluegrass fungus</name>
    <name type="synonym">Magnaporthe poae</name>
    <dbReference type="NCBI Taxonomy" id="644358"/>
    <lineage>
        <taxon>Eukaryota</taxon>
        <taxon>Fungi</taxon>
        <taxon>Dikarya</taxon>
        <taxon>Ascomycota</taxon>
        <taxon>Pezizomycotina</taxon>
        <taxon>Sordariomycetes</taxon>
        <taxon>Sordariomycetidae</taxon>
        <taxon>Magnaporthales</taxon>
        <taxon>Magnaporthaceae</taxon>
        <taxon>Magnaporthiopsis</taxon>
    </lineage>
</organism>